<feature type="signal peptide" evidence="1">
    <location>
        <begin position="1"/>
        <end position="31"/>
    </location>
</feature>
<keyword evidence="1" id="KW-0732">Signal</keyword>
<dbReference type="Proteomes" id="UP001597115">
    <property type="component" value="Unassembled WGS sequence"/>
</dbReference>
<proteinExistence type="predicted"/>
<reference evidence="3" key="1">
    <citation type="journal article" date="2019" name="Int. J. Syst. Evol. Microbiol.">
        <title>The Global Catalogue of Microorganisms (GCM) 10K type strain sequencing project: providing services to taxonomists for standard genome sequencing and annotation.</title>
        <authorList>
            <consortium name="The Broad Institute Genomics Platform"/>
            <consortium name="The Broad Institute Genome Sequencing Center for Infectious Disease"/>
            <person name="Wu L."/>
            <person name="Ma J."/>
        </authorList>
    </citation>
    <scope>NUCLEOTIDE SEQUENCE [LARGE SCALE GENOMIC DNA]</scope>
    <source>
        <strain evidence="3">CGMCC 1.16275</strain>
    </source>
</reference>
<accession>A0ABW4I2I9</accession>
<protein>
    <submittedName>
        <fullName evidence="2">Uncharacterized protein</fullName>
    </submittedName>
</protein>
<feature type="chain" id="PRO_5047226845" evidence="1">
    <location>
        <begin position="32"/>
        <end position="45"/>
    </location>
</feature>
<sequence>MIKIRLSFAFAATIAAALTTFVTVAPQPASAETLACTYSEVPVLA</sequence>
<organism evidence="2 3">
    <name type="scientific">Sphingomonas tabacisoli</name>
    <dbReference type="NCBI Taxonomy" id="2249466"/>
    <lineage>
        <taxon>Bacteria</taxon>
        <taxon>Pseudomonadati</taxon>
        <taxon>Pseudomonadota</taxon>
        <taxon>Alphaproteobacteria</taxon>
        <taxon>Sphingomonadales</taxon>
        <taxon>Sphingomonadaceae</taxon>
        <taxon>Sphingomonas</taxon>
    </lineage>
</organism>
<evidence type="ECO:0000313" key="2">
    <source>
        <dbReference type="EMBL" id="MFD1611402.1"/>
    </source>
</evidence>
<dbReference type="RefSeq" id="WP_380887976.1">
    <property type="nucleotide sequence ID" value="NZ_JBHUDY010000001.1"/>
</dbReference>
<comment type="caution">
    <text evidence="2">The sequence shown here is derived from an EMBL/GenBank/DDBJ whole genome shotgun (WGS) entry which is preliminary data.</text>
</comment>
<dbReference type="EMBL" id="JBHUDY010000001">
    <property type="protein sequence ID" value="MFD1611402.1"/>
    <property type="molecule type" value="Genomic_DNA"/>
</dbReference>
<evidence type="ECO:0000313" key="3">
    <source>
        <dbReference type="Proteomes" id="UP001597115"/>
    </source>
</evidence>
<keyword evidence="3" id="KW-1185">Reference proteome</keyword>
<gene>
    <name evidence="2" type="ORF">ACFSCW_06255</name>
</gene>
<name>A0ABW4I2I9_9SPHN</name>
<evidence type="ECO:0000256" key="1">
    <source>
        <dbReference type="SAM" id="SignalP"/>
    </source>
</evidence>